<dbReference type="WBParaSite" id="JU765_v2.g19196.t1">
    <property type="protein sequence ID" value="JU765_v2.g19196.t1"/>
    <property type="gene ID" value="JU765_v2.g19196"/>
</dbReference>
<accession>A0AC34QTA2</accession>
<reference evidence="2" key="1">
    <citation type="submission" date="2022-11" db="UniProtKB">
        <authorList>
            <consortium name="WormBaseParasite"/>
        </authorList>
    </citation>
    <scope>IDENTIFICATION</scope>
</reference>
<evidence type="ECO:0000313" key="1">
    <source>
        <dbReference type="Proteomes" id="UP000887576"/>
    </source>
</evidence>
<protein>
    <submittedName>
        <fullName evidence="2">Uncharacterized protein</fullName>
    </submittedName>
</protein>
<dbReference type="Proteomes" id="UP000887576">
    <property type="component" value="Unplaced"/>
</dbReference>
<organism evidence="1 2">
    <name type="scientific">Panagrolaimus sp. JU765</name>
    <dbReference type="NCBI Taxonomy" id="591449"/>
    <lineage>
        <taxon>Eukaryota</taxon>
        <taxon>Metazoa</taxon>
        <taxon>Ecdysozoa</taxon>
        <taxon>Nematoda</taxon>
        <taxon>Chromadorea</taxon>
        <taxon>Rhabditida</taxon>
        <taxon>Tylenchina</taxon>
        <taxon>Panagrolaimomorpha</taxon>
        <taxon>Panagrolaimoidea</taxon>
        <taxon>Panagrolaimidae</taxon>
        <taxon>Panagrolaimus</taxon>
    </lineage>
</organism>
<proteinExistence type="predicted"/>
<name>A0AC34QTA2_9BILA</name>
<evidence type="ECO:0000313" key="2">
    <source>
        <dbReference type="WBParaSite" id="JU765_v2.g19196.t1"/>
    </source>
</evidence>
<sequence length="149" mass="16951">MAETKTAAEMPKLDDDVQSELIKQHNLNHVEVVEKIKLPTKEDVENERQHVKLVQGIENFKPNTLRQVSTEEKNVLPSPTDIALEKTPQLVANFDKKELHPVETVVKTGMPTADEYVREKVKVQACNFDHSELHHVEPEVKTNVAVIDE</sequence>